<accession>A0ABV9SU48</accession>
<keyword evidence="3" id="KW-1185">Reference proteome</keyword>
<proteinExistence type="predicted"/>
<evidence type="ECO:0000313" key="3">
    <source>
        <dbReference type="Proteomes" id="UP001595858"/>
    </source>
</evidence>
<evidence type="ECO:0000313" key="2">
    <source>
        <dbReference type="EMBL" id="MFC4869867.1"/>
    </source>
</evidence>
<comment type="caution">
    <text evidence="2">The sequence shown here is derived from an EMBL/GenBank/DDBJ whole genome shotgun (WGS) entry which is preliminary data.</text>
</comment>
<name>A0ABV9SU48_9ACTN</name>
<feature type="domain" description="TadE-like" evidence="1">
    <location>
        <begin position="2"/>
        <end position="41"/>
    </location>
</feature>
<sequence length="128" mass="13045">MALELTVLTPLLLLFALLMILAGRVTRAEATADEVAHSAARAASLERTPDRAEAAAASVAASALDSQGMACSDYDLRLEHGGLSAGGAVTAVLACRVDLGDLSGLDVPGSHTVEGESTVVVDTFRGRP</sequence>
<dbReference type="Pfam" id="PF07811">
    <property type="entry name" value="TadE"/>
    <property type="match status" value="1"/>
</dbReference>
<protein>
    <submittedName>
        <fullName evidence="2">TadE/TadG family type IV pilus assembly protein</fullName>
    </submittedName>
</protein>
<reference evidence="3" key="1">
    <citation type="journal article" date="2019" name="Int. J. Syst. Evol. Microbiol.">
        <title>The Global Catalogue of Microorganisms (GCM) 10K type strain sequencing project: providing services to taxonomists for standard genome sequencing and annotation.</title>
        <authorList>
            <consortium name="The Broad Institute Genomics Platform"/>
            <consortium name="The Broad Institute Genome Sequencing Center for Infectious Disease"/>
            <person name="Wu L."/>
            <person name="Ma J."/>
        </authorList>
    </citation>
    <scope>NUCLEOTIDE SEQUENCE [LARGE SCALE GENOMIC DNA]</scope>
    <source>
        <strain evidence="3">CGMCC 4.7304</strain>
    </source>
</reference>
<organism evidence="2 3">
    <name type="scientific">Streptomonospora arabica</name>
    <dbReference type="NCBI Taxonomy" id="412417"/>
    <lineage>
        <taxon>Bacteria</taxon>
        <taxon>Bacillati</taxon>
        <taxon>Actinomycetota</taxon>
        <taxon>Actinomycetes</taxon>
        <taxon>Streptosporangiales</taxon>
        <taxon>Nocardiopsidaceae</taxon>
        <taxon>Streptomonospora</taxon>
    </lineage>
</organism>
<dbReference type="InterPro" id="IPR012495">
    <property type="entry name" value="TadE-like_dom"/>
</dbReference>
<dbReference type="Proteomes" id="UP001595858">
    <property type="component" value="Unassembled WGS sequence"/>
</dbReference>
<dbReference type="EMBL" id="JBHSIY010000031">
    <property type="protein sequence ID" value="MFC4869867.1"/>
    <property type="molecule type" value="Genomic_DNA"/>
</dbReference>
<gene>
    <name evidence="2" type="ORF">ACFPCZ_24835</name>
</gene>
<evidence type="ECO:0000259" key="1">
    <source>
        <dbReference type="Pfam" id="PF07811"/>
    </source>
</evidence>